<dbReference type="Proteomes" id="UP000034849">
    <property type="component" value="Unassembled WGS sequence"/>
</dbReference>
<proteinExistence type="predicted"/>
<feature type="compositionally biased region" description="Basic residues" evidence="1">
    <location>
        <begin position="33"/>
        <end position="43"/>
    </location>
</feature>
<gene>
    <name evidence="2" type="ORF">US42_C0004G0056</name>
</gene>
<evidence type="ECO:0000313" key="2">
    <source>
        <dbReference type="EMBL" id="KKQ27917.1"/>
    </source>
</evidence>
<name>A0A0G0GD47_9BACT</name>
<organism evidence="2 3">
    <name type="scientific">Candidatus Magasanikbacteria bacterium GW2011_GWC2_37_14</name>
    <dbReference type="NCBI Taxonomy" id="1619046"/>
    <lineage>
        <taxon>Bacteria</taxon>
        <taxon>Candidatus Magasanikiibacteriota</taxon>
    </lineage>
</organism>
<reference evidence="2 3" key="1">
    <citation type="journal article" date="2015" name="Nature">
        <title>rRNA introns, odd ribosomes, and small enigmatic genomes across a large radiation of phyla.</title>
        <authorList>
            <person name="Brown C.T."/>
            <person name="Hug L.A."/>
            <person name="Thomas B.C."/>
            <person name="Sharon I."/>
            <person name="Castelle C.J."/>
            <person name="Singh A."/>
            <person name="Wilkins M.J."/>
            <person name="Williams K.H."/>
            <person name="Banfield J.F."/>
        </authorList>
    </citation>
    <scope>NUCLEOTIDE SEQUENCE [LARGE SCALE GENOMIC DNA]</scope>
</reference>
<feature type="region of interest" description="Disordered" evidence="1">
    <location>
        <begin position="1"/>
        <end position="46"/>
    </location>
</feature>
<evidence type="ECO:0000313" key="3">
    <source>
        <dbReference type="Proteomes" id="UP000034849"/>
    </source>
</evidence>
<comment type="caution">
    <text evidence="2">The sequence shown here is derived from an EMBL/GenBank/DDBJ whole genome shotgun (WGS) entry which is preliminary data.</text>
</comment>
<dbReference type="EMBL" id="LBSX01000004">
    <property type="protein sequence ID" value="KKQ27917.1"/>
    <property type="molecule type" value="Genomic_DNA"/>
</dbReference>
<protein>
    <submittedName>
        <fullName evidence="2">Uncharacterized protein</fullName>
    </submittedName>
</protein>
<sequence length="65" mass="7456">MNVPPIESGGSHVADRDQGSRVHREGLEQWPQGRRRRSLRATAHHHDALVLRTRHLGLQEHRAPE</sequence>
<evidence type="ECO:0000256" key="1">
    <source>
        <dbReference type="SAM" id="MobiDB-lite"/>
    </source>
</evidence>
<dbReference type="AlphaFoldDB" id="A0A0G0GD47"/>
<accession>A0A0G0GD47</accession>
<feature type="compositionally biased region" description="Basic and acidic residues" evidence="1">
    <location>
        <begin position="13"/>
        <end position="27"/>
    </location>
</feature>